<dbReference type="GO" id="GO:0044178">
    <property type="term" value="C:host cell Golgi membrane"/>
    <property type="evidence" value="ECO:0007669"/>
    <property type="project" value="UniProtKB-SubCell"/>
</dbReference>
<keyword evidence="4 10" id="KW-1043">Host membrane</keyword>
<dbReference type="CDD" id="cd21566">
    <property type="entry name" value="gammaCoV_M"/>
    <property type="match status" value="1"/>
</dbReference>
<protein>
    <recommendedName>
        <fullName evidence="10">Membrane protein</fullName>
        <shortName evidence="10">M protein</shortName>
    </recommendedName>
    <alternativeName>
        <fullName evidence="10">E1 glycoprotein</fullName>
    </alternativeName>
    <alternativeName>
        <fullName evidence="10">Matrix glycoprotein</fullName>
    </alternativeName>
    <alternativeName>
        <fullName evidence="10">Membrane glycoprotein</fullName>
    </alternativeName>
</protein>
<keyword evidence="6 10" id="KW-1133">Transmembrane helix</keyword>
<keyword evidence="9 10" id="KW-0468">Viral matrix protein</keyword>
<evidence type="ECO:0000256" key="6">
    <source>
        <dbReference type="ARBA" id="ARBA00022989"/>
    </source>
</evidence>
<dbReference type="GO" id="GO:0016020">
    <property type="term" value="C:membrane"/>
    <property type="evidence" value="ECO:0007669"/>
    <property type="project" value="InterPro"/>
</dbReference>
<reference evidence="11 12" key="1">
    <citation type="journal article" date="2019" name="Sci. Rep.">
        <title>Genome Organization of Canada Goose Coronavirus, A Novel Species Identified in a Mass Die-off of Canada Geese.</title>
        <authorList>
            <person name="Papineau A."/>
            <person name="Berhane Y."/>
            <person name="Wylie T.N."/>
            <person name="Wylie K.M."/>
            <person name="Sharpe S."/>
            <person name="Lung O."/>
        </authorList>
    </citation>
    <scope>NUCLEOTIDE SEQUENCE [LARGE SCALE GENOMIC DNA]</scope>
    <source>
        <strain evidence="11 12">Cambridge_Bay_2017</strain>
    </source>
</reference>
<evidence type="ECO:0000256" key="1">
    <source>
        <dbReference type="ARBA" id="ARBA00022692"/>
    </source>
</evidence>
<dbReference type="GO" id="GO:0019031">
    <property type="term" value="C:viral envelope"/>
    <property type="evidence" value="ECO:0007669"/>
    <property type="project" value="UniProtKB-KW"/>
</dbReference>
<evidence type="ECO:0000256" key="9">
    <source>
        <dbReference type="ARBA" id="ARBA00023311"/>
    </source>
</evidence>
<evidence type="ECO:0000313" key="11">
    <source>
        <dbReference type="EMBL" id="QCB65101.1"/>
    </source>
</evidence>
<proteinExistence type="inferred from homology"/>
<keyword evidence="3 10" id="KW-0946">Virion</keyword>
<keyword evidence="7 10" id="KW-0472">Membrane</keyword>
<evidence type="ECO:0000313" key="12">
    <source>
        <dbReference type="Proteomes" id="UP000502003"/>
    </source>
</evidence>
<dbReference type="PROSITE" id="PS51927">
    <property type="entry name" value="COV_M"/>
    <property type="match status" value="1"/>
</dbReference>
<evidence type="ECO:0000256" key="2">
    <source>
        <dbReference type="ARBA" id="ARBA00022812"/>
    </source>
</evidence>
<dbReference type="Proteomes" id="UP000502003">
    <property type="component" value="Segment"/>
</dbReference>
<comment type="similarity">
    <text evidence="10">Belongs to the gammacoronaviruses M protein family.</text>
</comment>
<dbReference type="GO" id="GO:0039660">
    <property type="term" value="F:structural constituent of virion"/>
    <property type="evidence" value="ECO:0007669"/>
    <property type="project" value="UniProtKB-KW"/>
</dbReference>
<keyword evidence="5 10" id="KW-0261">Viral envelope protein</keyword>
<comment type="function">
    <text evidence="10">Component of the viral envelope that plays a central role in virus morphogenesis and assembly via its interactions with other viral proteins.</text>
</comment>
<keyword evidence="1 10" id="KW-0812">Transmembrane</keyword>
<evidence type="ECO:0000256" key="8">
    <source>
        <dbReference type="ARBA" id="ARBA00023180"/>
    </source>
</evidence>
<keyword evidence="8" id="KW-0325">Glycoprotein</keyword>
<comment type="subunit">
    <text evidence="10">Homomultimer. Interacts with envelope E protein in the budding compartment of the host cell, which is located between endoplasmic reticulum and the Golgi complex. Forms a complex with HE and S proteins. Interacts with nucleocapsid N protein. This interaction probably participates in RNA packaging into the virus.</text>
</comment>
<dbReference type="InterPro" id="IPR002574">
    <property type="entry name" value="M_CoV"/>
</dbReference>
<dbReference type="InterPro" id="IPR042550">
    <property type="entry name" value="GAMMA_CORONA_M"/>
</dbReference>
<evidence type="ECO:0000256" key="4">
    <source>
        <dbReference type="ARBA" id="ARBA00022870"/>
    </source>
</evidence>
<feature type="transmembrane region" description="Helical" evidence="10">
    <location>
        <begin position="23"/>
        <end position="43"/>
    </location>
</feature>
<evidence type="ECO:0000256" key="7">
    <source>
        <dbReference type="ARBA" id="ARBA00023136"/>
    </source>
</evidence>
<evidence type="ECO:0000256" key="5">
    <source>
        <dbReference type="ARBA" id="ARBA00022879"/>
    </source>
</evidence>
<dbReference type="Pfam" id="PF01635">
    <property type="entry name" value="CoV_M"/>
    <property type="match status" value="1"/>
</dbReference>
<name>A0A4D6FW98_9GAMC</name>
<keyword evidence="12" id="KW-1185">Reference proteome</keyword>
<sequence length="226" mass="25584">MSSNETVNCTLDVTQAEKVFKEYNLFLTCFFLFMTFVLQYGYATRSRVMYVIKMIVLWLFWPLNIAVGVLSCIWPVNTGGFVAAIVLTIMAILAFLGYWIQSIRLFKRCASFWAFNPESNAVGSINLNNGTVCKFSIESVPMVLSPIIKAGVLYCEGQWLTKCTPSEVPNYMYVCTPDRRHTYKRVAAYAGDNKTKKSFATFIFTKEKVDTGDLDKVTTSVGDLYQ</sequence>
<organism evidence="11 12">
    <name type="scientific">Canada goose coronavirus</name>
    <dbReference type="NCBI Taxonomy" id="2569586"/>
    <lineage>
        <taxon>Viruses</taxon>
        <taxon>Riboviria</taxon>
        <taxon>Orthornavirae</taxon>
        <taxon>Pisuviricota</taxon>
        <taxon>Pisoniviricetes</taxon>
        <taxon>Nidovirales</taxon>
        <taxon>Cornidovirineae</taxon>
        <taxon>Coronaviridae</taxon>
        <taxon>Orthocoronavirinae</taxon>
        <taxon>Gammacoronavirus</taxon>
    </lineage>
</organism>
<gene>
    <name evidence="10" type="primary">M</name>
</gene>
<evidence type="ECO:0000256" key="10">
    <source>
        <dbReference type="RuleBase" id="RU363118"/>
    </source>
</evidence>
<evidence type="ECO:0000256" key="3">
    <source>
        <dbReference type="ARBA" id="ARBA00022844"/>
    </source>
</evidence>
<keyword evidence="2 10" id="KW-1040">Host Golgi apparatus</keyword>
<feature type="transmembrane region" description="Helical" evidence="10">
    <location>
        <begin position="55"/>
        <end position="76"/>
    </location>
</feature>
<accession>A0A4D6FW98</accession>
<feature type="transmembrane region" description="Helical" evidence="10">
    <location>
        <begin position="82"/>
        <end position="100"/>
    </location>
</feature>
<comment type="subcellular location">
    <subcellularLocation>
        <location evidence="10">Host Golgi apparatus membrane</location>
        <topology evidence="10">Multi-pass membrane protein</topology>
    </subcellularLocation>
    <subcellularLocation>
        <location evidence="10">Virion membrane</location>
        <topology evidence="10">Multi-pass membrane protein</topology>
    </subcellularLocation>
</comment>
<dbReference type="EMBL" id="MK359255">
    <property type="protein sequence ID" value="QCB65101.1"/>
    <property type="molecule type" value="Genomic_RNA"/>
</dbReference>
<dbReference type="GO" id="GO:0055036">
    <property type="term" value="C:virion membrane"/>
    <property type="evidence" value="ECO:0007669"/>
    <property type="project" value="UniProtKB-SubCell"/>
</dbReference>